<dbReference type="InterPro" id="IPR000652">
    <property type="entry name" value="Triosephosphate_isomerase"/>
</dbReference>
<proteinExistence type="inferred from homology"/>
<dbReference type="Gene3D" id="3.20.20.70">
    <property type="entry name" value="Aldolase class I"/>
    <property type="match status" value="1"/>
</dbReference>
<evidence type="ECO:0000256" key="3">
    <source>
        <dbReference type="RuleBase" id="RU363013"/>
    </source>
</evidence>
<accession>A0A1M6LGT2</accession>
<dbReference type="PANTHER" id="PTHR21139">
    <property type="entry name" value="TRIOSEPHOSPHATE ISOMERASE"/>
    <property type="match status" value="1"/>
</dbReference>
<dbReference type="EMBL" id="FQZV01000036">
    <property type="protein sequence ID" value="SHJ70411.1"/>
    <property type="molecule type" value="Genomic_DNA"/>
</dbReference>
<keyword evidence="2 3" id="KW-0413">Isomerase</keyword>
<evidence type="ECO:0000256" key="1">
    <source>
        <dbReference type="ARBA" id="ARBA00007422"/>
    </source>
</evidence>
<dbReference type="GO" id="GO:0004807">
    <property type="term" value="F:triose-phosphate isomerase activity"/>
    <property type="evidence" value="ECO:0007669"/>
    <property type="project" value="UniProtKB-UniRule"/>
</dbReference>
<dbReference type="PROSITE" id="PS51440">
    <property type="entry name" value="TIM_2"/>
    <property type="match status" value="1"/>
</dbReference>
<dbReference type="UniPathway" id="UPA00138"/>
<organism evidence="4 5">
    <name type="scientific">Geosporobacter subterraneus DSM 17957</name>
    <dbReference type="NCBI Taxonomy" id="1121919"/>
    <lineage>
        <taxon>Bacteria</taxon>
        <taxon>Bacillati</taxon>
        <taxon>Bacillota</taxon>
        <taxon>Clostridia</taxon>
        <taxon>Peptostreptococcales</taxon>
        <taxon>Thermotaleaceae</taxon>
        <taxon>Geosporobacter</taxon>
    </lineage>
</organism>
<dbReference type="Proteomes" id="UP000184536">
    <property type="component" value="Unassembled WGS sequence"/>
</dbReference>
<dbReference type="PANTHER" id="PTHR21139:SF42">
    <property type="entry name" value="TRIOSEPHOSPHATE ISOMERASE"/>
    <property type="match status" value="1"/>
</dbReference>
<sequence length="276" mass="30920">MEQSLSFRPVIVPVKGKNFMRKPLVGTSWKMHIHSIYRGEALAEAMHRSVGHIEAVDMFVLPTFPLISKVANKLKSGNIKWGAQNICIAESGAFTGEVPPLSLKELGCSYIEIGHAERRAMFGETDKDVYKKIRLSLEYDMTPVICIGETEEDKREHVGNVRVHTQILWALNGLQIEEMKKIILAYEPVWAIGQAEAASADYVENIHGYIRSIVEKEYGKDVAQEIRIIYGGSVSPDNTGPLTKQENVDGLFVGRFGLSSENFYQIVKTTMDNKCN</sequence>
<dbReference type="InterPro" id="IPR035990">
    <property type="entry name" value="TIM_sf"/>
</dbReference>
<keyword evidence="5" id="KW-1185">Reference proteome</keyword>
<comment type="subcellular location">
    <subcellularLocation>
        <location evidence="3">Cytoplasm</location>
    </subcellularLocation>
</comment>
<comment type="pathway">
    <text evidence="3">Carbohydrate degradation; glycolysis; D-glyceraldehyde 3-phosphate from glycerone phosphate: step 1/1.</text>
</comment>
<comment type="catalytic activity">
    <reaction evidence="3">
        <text>D-glyceraldehyde 3-phosphate = dihydroxyacetone phosphate</text>
        <dbReference type="Rhea" id="RHEA:18585"/>
        <dbReference type="ChEBI" id="CHEBI:57642"/>
        <dbReference type="ChEBI" id="CHEBI:59776"/>
        <dbReference type="EC" id="5.3.1.1"/>
    </reaction>
</comment>
<comment type="similarity">
    <text evidence="1 3">Belongs to the triosephosphate isomerase family.</text>
</comment>
<keyword evidence="3" id="KW-0312">Gluconeogenesis</keyword>
<keyword evidence="3" id="KW-0963">Cytoplasm</keyword>
<dbReference type="EC" id="5.3.1.1" evidence="3"/>
<evidence type="ECO:0000313" key="5">
    <source>
        <dbReference type="Proteomes" id="UP000184536"/>
    </source>
</evidence>
<gene>
    <name evidence="4" type="ORF">SAMN02745975_02677</name>
</gene>
<dbReference type="CDD" id="cd00311">
    <property type="entry name" value="TIM"/>
    <property type="match status" value="1"/>
</dbReference>
<evidence type="ECO:0000313" key="4">
    <source>
        <dbReference type="EMBL" id="SHJ70411.1"/>
    </source>
</evidence>
<comment type="subunit">
    <text evidence="3">Homodimer.</text>
</comment>
<reference evidence="5" key="1">
    <citation type="submission" date="2016-11" db="EMBL/GenBank/DDBJ databases">
        <authorList>
            <person name="Varghese N."/>
            <person name="Submissions S."/>
        </authorList>
    </citation>
    <scope>NUCLEOTIDE SEQUENCE [LARGE SCALE GENOMIC DNA]</scope>
    <source>
        <strain evidence="5">DSM 17957</strain>
    </source>
</reference>
<dbReference type="STRING" id="1121919.SAMN02745975_02677"/>
<dbReference type="UniPathway" id="UPA00109">
    <property type="reaction ID" value="UER00189"/>
</dbReference>
<dbReference type="GO" id="GO:0006096">
    <property type="term" value="P:glycolytic process"/>
    <property type="evidence" value="ECO:0007669"/>
    <property type="project" value="UniProtKB-UniRule"/>
</dbReference>
<dbReference type="GO" id="GO:0046166">
    <property type="term" value="P:glyceraldehyde-3-phosphate biosynthetic process"/>
    <property type="evidence" value="ECO:0007669"/>
    <property type="project" value="TreeGrafter"/>
</dbReference>
<dbReference type="InterPro" id="IPR013785">
    <property type="entry name" value="Aldolase_TIM"/>
</dbReference>
<dbReference type="GO" id="GO:0019563">
    <property type="term" value="P:glycerol catabolic process"/>
    <property type="evidence" value="ECO:0007669"/>
    <property type="project" value="TreeGrafter"/>
</dbReference>
<dbReference type="AlphaFoldDB" id="A0A1M6LGT2"/>
<keyword evidence="3" id="KW-0324">Glycolysis</keyword>
<dbReference type="GO" id="GO:0005829">
    <property type="term" value="C:cytosol"/>
    <property type="evidence" value="ECO:0007669"/>
    <property type="project" value="TreeGrafter"/>
</dbReference>
<dbReference type="GO" id="GO:0006094">
    <property type="term" value="P:gluconeogenesis"/>
    <property type="evidence" value="ECO:0007669"/>
    <property type="project" value="UniProtKB-UniPathway"/>
</dbReference>
<name>A0A1M6LGT2_9FIRM</name>
<comment type="pathway">
    <text evidence="3">Carbohydrate biosynthesis; gluconeogenesis.</text>
</comment>
<dbReference type="SUPFAM" id="SSF51351">
    <property type="entry name" value="Triosephosphate isomerase (TIM)"/>
    <property type="match status" value="1"/>
</dbReference>
<protein>
    <recommendedName>
        <fullName evidence="3">Triosephosphate isomerase</fullName>
        <ecNumber evidence="3">5.3.1.1</ecNumber>
    </recommendedName>
</protein>
<dbReference type="NCBIfam" id="TIGR00419">
    <property type="entry name" value="tim"/>
    <property type="match status" value="1"/>
</dbReference>
<evidence type="ECO:0000256" key="2">
    <source>
        <dbReference type="ARBA" id="ARBA00023235"/>
    </source>
</evidence>
<dbReference type="Pfam" id="PF00121">
    <property type="entry name" value="TIM"/>
    <property type="match status" value="1"/>
</dbReference>